<reference evidence="1" key="1">
    <citation type="journal article" date="2023" name="G3 (Bethesda)">
        <title>A reference genome for the long-term kleptoplast-retaining sea slug Elysia crispata morphotype clarki.</title>
        <authorList>
            <person name="Eastman K.E."/>
            <person name="Pendleton A.L."/>
            <person name="Shaikh M.A."/>
            <person name="Suttiyut T."/>
            <person name="Ogas R."/>
            <person name="Tomko P."/>
            <person name="Gavelis G."/>
            <person name="Widhalm J.R."/>
            <person name="Wisecaver J.H."/>
        </authorList>
    </citation>
    <scope>NUCLEOTIDE SEQUENCE</scope>
    <source>
        <strain evidence="1">ECLA1</strain>
    </source>
</reference>
<dbReference type="AlphaFoldDB" id="A0AAE0Z940"/>
<sequence>MAFSNCVRIQKAVVSFTSSSSTLTTPIALSLSSASRDASQAPIRQSEWQKLNTGTKVLTHALVGSLLRPEWLIPESNISYLLTTLREHIIYYCSVLITKRV</sequence>
<dbReference type="Proteomes" id="UP001283361">
    <property type="component" value="Unassembled WGS sequence"/>
</dbReference>
<accession>A0AAE0Z940</accession>
<dbReference type="EMBL" id="JAWDGP010004345">
    <property type="protein sequence ID" value="KAK3765124.1"/>
    <property type="molecule type" value="Genomic_DNA"/>
</dbReference>
<keyword evidence="2" id="KW-1185">Reference proteome</keyword>
<organism evidence="1 2">
    <name type="scientific">Elysia crispata</name>
    <name type="common">lettuce slug</name>
    <dbReference type="NCBI Taxonomy" id="231223"/>
    <lineage>
        <taxon>Eukaryota</taxon>
        <taxon>Metazoa</taxon>
        <taxon>Spiralia</taxon>
        <taxon>Lophotrochozoa</taxon>
        <taxon>Mollusca</taxon>
        <taxon>Gastropoda</taxon>
        <taxon>Heterobranchia</taxon>
        <taxon>Euthyneura</taxon>
        <taxon>Panpulmonata</taxon>
        <taxon>Sacoglossa</taxon>
        <taxon>Placobranchoidea</taxon>
        <taxon>Plakobranchidae</taxon>
        <taxon>Elysia</taxon>
    </lineage>
</organism>
<evidence type="ECO:0000313" key="1">
    <source>
        <dbReference type="EMBL" id="KAK3765124.1"/>
    </source>
</evidence>
<proteinExistence type="predicted"/>
<protein>
    <submittedName>
        <fullName evidence="1">Uncharacterized protein</fullName>
    </submittedName>
</protein>
<gene>
    <name evidence="1" type="ORF">RRG08_027765</name>
</gene>
<name>A0AAE0Z940_9GAST</name>
<evidence type="ECO:0000313" key="2">
    <source>
        <dbReference type="Proteomes" id="UP001283361"/>
    </source>
</evidence>
<comment type="caution">
    <text evidence="1">The sequence shown here is derived from an EMBL/GenBank/DDBJ whole genome shotgun (WGS) entry which is preliminary data.</text>
</comment>